<reference evidence="1 2" key="1">
    <citation type="journal article" date="2019" name="Commun. Biol.">
        <title>The bagworm genome reveals a unique fibroin gene that provides high tensile strength.</title>
        <authorList>
            <person name="Kono N."/>
            <person name="Nakamura H."/>
            <person name="Ohtoshi R."/>
            <person name="Tomita M."/>
            <person name="Numata K."/>
            <person name="Arakawa K."/>
        </authorList>
    </citation>
    <scope>NUCLEOTIDE SEQUENCE [LARGE SCALE GENOMIC DNA]</scope>
</reference>
<evidence type="ECO:0008006" key="3">
    <source>
        <dbReference type="Google" id="ProtNLM"/>
    </source>
</evidence>
<protein>
    <recommendedName>
        <fullName evidence="3">Helitron helicase-like domain-containing protein</fullName>
    </recommendedName>
</protein>
<name>A0A4C1WSE6_EUMVA</name>
<sequence>MCEELPHVLTALMTRETDQENSRIAMSELRYLFSDNEVDRLRMQRVRAHQTQQQRARHNEIERIRRRSAPVILERAAFHYDPAIDYCADKSVTIGEMKIVCKYCKALKYTGESTGLCCAGGKVKLPQLVPPPDPLRSLVSGIGNDSKHFLANIQKYNNCFQMTSFGATHIMQDNFMPTFKNNNLVNMFKIALDRMPSDSHNIIIRADKTPAGEHTRRFNSPTIDEVAVVIVGENLQSRDIVLHRRNSDLKRVSETHRSYDGLQYPLIFWQGEDGYHFNIKMVNPVTGAEINKKVSAMNFYSYRFMIRQGEINHILMCQRLFISLQLTSEIPDETVDPKLHAVVTKHMIHGPCGLFNYNSPCMVDGKCSKRYPRDLLAETITEMMDTHCIVGDQLRTMGDQ</sequence>
<dbReference type="PANTHER" id="PTHR45786">
    <property type="entry name" value="DNA BINDING PROTEIN-LIKE"/>
    <property type="match status" value="1"/>
</dbReference>
<evidence type="ECO:0000313" key="2">
    <source>
        <dbReference type="Proteomes" id="UP000299102"/>
    </source>
</evidence>
<dbReference type="AlphaFoldDB" id="A0A4C1WSE6"/>
<dbReference type="OrthoDB" id="10051381at2759"/>
<keyword evidence="2" id="KW-1185">Reference proteome</keyword>
<evidence type="ECO:0000313" key="1">
    <source>
        <dbReference type="EMBL" id="GBP53044.1"/>
    </source>
</evidence>
<proteinExistence type="predicted"/>
<gene>
    <name evidence="1" type="ORF">EVAR_43329_1</name>
</gene>
<dbReference type="EMBL" id="BGZK01000615">
    <property type="protein sequence ID" value="GBP53044.1"/>
    <property type="molecule type" value="Genomic_DNA"/>
</dbReference>
<dbReference type="Proteomes" id="UP000299102">
    <property type="component" value="Unassembled WGS sequence"/>
</dbReference>
<dbReference type="STRING" id="151549.A0A4C1WSE6"/>
<dbReference type="PANTHER" id="PTHR45786:SF74">
    <property type="entry name" value="ATP-DEPENDENT DNA HELICASE"/>
    <property type="match status" value="1"/>
</dbReference>
<accession>A0A4C1WSE6</accession>
<comment type="caution">
    <text evidence="1">The sequence shown here is derived from an EMBL/GenBank/DDBJ whole genome shotgun (WGS) entry which is preliminary data.</text>
</comment>
<organism evidence="1 2">
    <name type="scientific">Eumeta variegata</name>
    <name type="common">Bagworm moth</name>
    <name type="synonym">Eumeta japonica</name>
    <dbReference type="NCBI Taxonomy" id="151549"/>
    <lineage>
        <taxon>Eukaryota</taxon>
        <taxon>Metazoa</taxon>
        <taxon>Ecdysozoa</taxon>
        <taxon>Arthropoda</taxon>
        <taxon>Hexapoda</taxon>
        <taxon>Insecta</taxon>
        <taxon>Pterygota</taxon>
        <taxon>Neoptera</taxon>
        <taxon>Endopterygota</taxon>
        <taxon>Lepidoptera</taxon>
        <taxon>Glossata</taxon>
        <taxon>Ditrysia</taxon>
        <taxon>Tineoidea</taxon>
        <taxon>Psychidae</taxon>
        <taxon>Oiketicinae</taxon>
        <taxon>Eumeta</taxon>
    </lineage>
</organism>